<dbReference type="EMBL" id="CP008948">
    <property type="protein sequence ID" value="AII10381.1"/>
    <property type="molecule type" value="Genomic_DNA"/>
</dbReference>
<keyword evidence="2" id="KW-0614">Plasmid</keyword>
<keyword evidence="2" id="KW-0238">DNA-binding</keyword>
<dbReference type="Proteomes" id="UP000028488">
    <property type="component" value="Plasmid pPDG1"/>
</dbReference>
<evidence type="ECO:0000313" key="2">
    <source>
        <dbReference type="EMBL" id="AII10381.1"/>
    </source>
</evidence>
<geneLocation type="plasmid" evidence="2 3">
    <name>pPDG1</name>
</geneLocation>
<dbReference type="NCBIfam" id="TIGR01764">
    <property type="entry name" value="excise"/>
    <property type="match status" value="1"/>
</dbReference>
<evidence type="ECO:0000259" key="1">
    <source>
        <dbReference type="Pfam" id="PF12728"/>
    </source>
</evidence>
<dbReference type="InterPro" id="IPR010093">
    <property type="entry name" value="SinI_DNA-bd"/>
</dbReference>
<dbReference type="InterPro" id="IPR041657">
    <property type="entry name" value="HTH_17"/>
</dbReference>
<accession>A0A076EX50</accession>
<feature type="domain" description="Helix-turn-helix" evidence="1">
    <location>
        <begin position="68"/>
        <end position="115"/>
    </location>
</feature>
<organism evidence="2 3">
    <name type="scientific">Rhodococcus opacus</name>
    <name type="common">Nocardia opaca</name>
    <dbReference type="NCBI Taxonomy" id="37919"/>
    <lineage>
        <taxon>Bacteria</taxon>
        <taxon>Bacillati</taxon>
        <taxon>Actinomycetota</taxon>
        <taxon>Actinomycetes</taxon>
        <taxon>Mycobacteriales</taxon>
        <taxon>Nocardiaceae</taxon>
        <taxon>Rhodococcus</taxon>
    </lineage>
</organism>
<dbReference type="GO" id="GO:0003677">
    <property type="term" value="F:DNA binding"/>
    <property type="evidence" value="ECO:0007669"/>
    <property type="project" value="UniProtKB-KW"/>
</dbReference>
<reference evidence="2 3" key="1">
    <citation type="submission" date="2014-07" db="EMBL/GenBank/DDBJ databases">
        <title>Genome Sequence of Rhodococcus opacus Strain R7, a Biodegrader of Mono- and Polycyclic Aromatic Hydrocarbons.</title>
        <authorList>
            <person name="Di Gennaro P."/>
            <person name="Zampolli J."/>
            <person name="Presti I."/>
            <person name="Cappelletti M."/>
            <person name="D'Ursi P."/>
            <person name="Orro A."/>
            <person name="Mezzelani A."/>
            <person name="Milanesi L."/>
        </authorList>
    </citation>
    <scope>NUCLEOTIDE SEQUENCE [LARGE SCALE GENOMIC DNA]</scope>
    <source>
        <strain evidence="2 3">R7</strain>
        <plasmid evidence="2">pPDG1</plasmid>
    </source>
</reference>
<protein>
    <submittedName>
        <fullName evidence="2">DNA-binding protein</fullName>
    </submittedName>
</protein>
<evidence type="ECO:0000313" key="3">
    <source>
        <dbReference type="Proteomes" id="UP000028488"/>
    </source>
</evidence>
<dbReference type="AlphaFoldDB" id="A0A076EX50"/>
<dbReference type="Pfam" id="PF12728">
    <property type="entry name" value="HTH_17"/>
    <property type="match status" value="1"/>
</dbReference>
<sequence>MSTVVTGRGAAKTALTVTSTEVEQAGSVDPATLASAVPPELARILATVVSVVAAGGTVTIGSVPSEVTTTTAAHILDISRPTLMKLISEGEIPAHKVGTHTRLKSSDVLAYQERLRDTQRAAFDDLRAFEDAEGMTY</sequence>
<dbReference type="RefSeq" id="WP_128642917.1">
    <property type="nucleotide sequence ID" value="NZ_CP008948.1"/>
</dbReference>
<name>A0A076EX50_RHOOP</name>
<gene>
    <name evidence="2" type="ORF">EP51_39420</name>
</gene>
<proteinExistence type="predicted"/>